<feature type="domain" description="VWFA" evidence="2">
    <location>
        <begin position="414"/>
        <end position="595"/>
    </location>
</feature>
<dbReference type="InterPro" id="IPR029062">
    <property type="entry name" value="Class_I_gatase-like"/>
</dbReference>
<dbReference type="Gene3D" id="3.40.50.880">
    <property type="match status" value="2"/>
</dbReference>
<dbReference type="Pfam" id="PF07090">
    <property type="entry name" value="GATase1_like"/>
    <property type="match status" value="1"/>
</dbReference>
<organism evidence="3 4">
    <name type="scientific">Coraliomargarita sinensis</name>
    <dbReference type="NCBI Taxonomy" id="2174842"/>
    <lineage>
        <taxon>Bacteria</taxon>
        <taxon>Pseudomonadati</taxon>
        <taxon>Verrucomicrobiota</taxon>
        <taxon>Opitutia</taxon>
        <taxon>Puniceicoccales</taxon>
        <taxon>Coraliomargaritaceae</taxon>
        <taxon>Coraliomargarita</taxon>
    </lineage>
</organism>
<sequence length="836" mass="91460">MIEFLTYKPLFLCLIVAGLVVFYRYSLVDRPRRMKLASFACRLIGLLLLILAVCRPYFKAQSDNMHLALLVDVSESMEISEMDEAREQAEEAINSLNPGDSHSLFIFAEGLREIDLDGLDAFIESCEGGVADAAFRSASRWSDAMLTARLSFPSGKSKRMVVFSDGAANGYGLTDAMEQMAEEGIDVRFSRKESLKKAEAALIELAPATKFAFEGEIVRLRVGMRANRDMSAQLRILHKGVVVAEQQVALKAGKSNFANADIEMTSSGASRWEAEIVPDEDHFLVNNRMAATIEVKGRPRVLVLHQKSRDMRPFARAMEKQGIELDVRGARGLPDTLEGILAFDAVVLSDVPATDLRPVQMQYLKRYVSEFGGGLAMLGSENSFGLGGYYRTPVEEVLPLTSRFEKEKQKPSLAMALVIDKSGSMNGVPIALARQAAKSAAELLSGNDQIAVIGFDSQPVVICDMTSAGNKGLIANSIDSLAAGGGTNLYPAMLLGRDMLDRASARIKHMIILSDGQTSGGDYLALTQDMANRGVTVSTVALGGGAARELMNSIAQTGRGRYYETNDPASVPQIFTKETMQASKSAIKEDLFGSIQASDHPVLSGYENAELPLVLGYVMTRPNPTAQVLLVAESGDPLLAVTRYGLGTGLAYTSDLTERWGSEWLAWPGGAKFWAQVLRGILKKETGTGMTVRTNVEADRLHVEVLRQDSAMRPVNQIKWSADAIDQTGNSREMILRQSGLGRYKGTVDLRGLERVSLNIRDEDYGRSRVVRWQRPYPAEYRLGAEIPEDVSTLAAYDPSMIHEGLEPVTIRRSATPLLVILAMVFFMLGIALRRL</sequence>
<dbReference type="CDD" id="cd00198">
    <property type="entry name" value="vWFA"/>
    <property type="match status" value="1"/>
</dbReference>
<dbReference type="PROSITE" id="PS50234">
    <property type="entry name" value="VWFA"/>
    <property type="match status" value="1"/>
</dbReference>
<evidence type="ECO:0000256" key="1">
    <source>
        <dbReference type="SAM" id="Phobius"/>
    </source>
</evidence>
<keyword evidence="1" id="KW-0812">Transmembrane</keyword>
<dbReference type="Gene3D" id="3.40.50.410">
    <property type="entry name" value="von Willebrand factor, type A domain"/>
    <property type="match status" value="1"/>
</dbReference>
<feature type="transmembrane region" description="Helical" evidence="1">
    <location>
        <begin position="815"/>
        <end position="833"/>
    </location>
</feature>
<gene>
    <name evidence="3" type="ORF">DDZ13_09245</name>
</gene>
<dbReference type="InParanoid" id="A0A317ZIU4"/>
<reference evidence="3 4" key="1">
    <citation type="submission" date="2018-05" db="EMBL/GenBank/DDBJ databases">
        <title>Coraliomargarita sinensis sp. nov., isolated from a marine solar saltern.</title>
        <authorList>
            <person name="Zhou L.Y."/>
        </authorList>
    </citation>
    <scope>NUCLEOTIDE SEQUENCE [LARGE SCALE GENOMIC DNA]</scope>
    <source>
        <strain evidence="3 4">WN38</strain>
    </source>
</reference>
<comment type="caution">
    <text evidence="3">The sequence shown here is derived from an EMBL/GenBank/DDBJ whole genome shotgun (WGS) entry which is preliminary data.</text>
</comment>
<dbReference type="OrthoDB" id="9781333at2"/>
<name>A0A317ZIU4_9BACT</name>
<dbReference type="PANTHER" id="PTHR37947:SF2">
    <property type="entry name" value="VON WILLEBRAND FACTOR TYPE A"/>
    <property type="match status" value="1"/>
</dbReference>
<keyword evidence="4" id="KW-1185">Reference proteome</keyword>
<dbReference type="InterPro" id="IPR010768">
    <property type="entry name" value="GATase1-like"/>
</dbReference>
<protein>
    <recommendedName>
        <fullName evidence="2">VWFA domain-containing protein</fullName>
    </recommendedName>
</protein>
<dbReference type="SUPFAM" id="SSF52317">
    <property type="entry name" value="Class I glutamine amidotransferase-like"/>
    <property type="match status" value="1"/>
</dbReference>
<feature type="transmembrane region" description="Helical" evidence="1">
    <location>
        <begin position="6"/>
        <end position="27"/>
    </location>
</feature>
<dbReference type="AlphaFoldDB" id="A0A317ZIU4"/>
<dbReference type="RefSeq" id="WP_110131174.1">
    <property type="nucleotide sequence ID" value="NZ_QHJQ01000006.1"/>
</dbReference>
<dbReference type="SMART" id="SM00327">
    <property type="entry name" value="VWA"/>
    <property type="match status" value="2"/>
</dbReference>
<keyword evidence="1" id="KW-1133">Transmembrane helix</keyword>
<evidence type="ECO:0000313" key="4">
    <source>
        <dbReference type="Proteomes" id="UP000247099"/>
    </source>
</evidence>
<dbReference type="Pfam" id="PF00092">
    <property type="entry name" value="VWA"/>
    <property type="match status" value="1"/>
</dbReference>
<dbReference type="EMBL" id="QHJQ01000006">
    <property type="protein sequence ID" value="PXA03818.1"/>
    <property type="molecule type" value="Genomic_DNA"/>
</dbReference>
<feature type="transmembrane region" description="Helical" evidence="1">
    <location>
        <begin position="39"/>
        <end position="58"/>
    </location>
</feature>
<dbReference type="SUPFAM" id="SSF53300">
    <property type="entry name" value="vWA-like"/>
    <property type="match status" value="2"/>
</dbReference>
<accession>A0A317ZIU4</accession>
<dbReference type="InterPro" id="IPR002035">
    <property type="entry name" value="VWF_A"/>
</dbReference>
<dbReference type="InterPro" id="IPR036465">
    <property type="entry name" value="vWFA_dom_sf"/>
</dbReference>
<evidence type="ECO:0000259" key="2">
    <source>
        <dbReference type="PROSITE" id="PS50234"/>
    </source>
</evidence>
<dbReference type="PANTHER" id="PTHR37947">
    <property type="entry name" value="BLL2462 PROTEIN"/>
    <property type="match status" value="1"/>
</dbReference>
<dbReference type="Proteomes" id="UP000247099">
    <property type="component" value="Unassembled WGS sequence"/>
</dbReference>
<keyword evidence="1" id="KW-0472">Membrane</keyword>
<evidence type="ECO:0000313" key="3">
    <source>
        <dbReference type="EMBL" id="PXA03818.1"/>
    </source>
</evidence>
<proteinExistence type="predicted"/>